<dbReference type="InterPro" id="IPR000182">
    <property type="entry name" value="GNAT_dom"/>
</dbReference>
<dbReference type="Pfam" id="PF13160">
    <property type="entry name" value="DUF3995"/>
    <property type="match status" value="1"/>
</dbReference>
<comment type="caution">
    <text evidence="3">The sequence shown here is derived from an EMBL/GenBank/DDBJ whole genome shotgun (WGS) entry which is preliminary data.</text>
</comment>
<evidence type="ECO:0000313" key="3">
    <source>
        <dbReference type="EMBL" id="GAA2371830.1"/>
    </source>
</evidence>
<evidence type="ECO:0000313" key="4">
    <source>
        <dbReference type="Proteomes" id="UP001501444"/>
    </source>
</evidence>
<keyword evidence="4" id="KW-1185">Reference proteome</keyword>
<dbReference type="Pfam" id="PF13302">
    <property type="entry name" value="Acetyltransf_3"/>
    <property type="match status" value="1"/>
</dbReference>
<dbReference type="EMBL" id="BAAARV010000072">
    <property type="protein sequence ID" value="GAA2371830.1"/>
    <property type="molecule type" value="Genomic_DNA"/>
</dbReference>
<name>A0ABP5U8R6_9ACTN</name>
<dbReference type="Proteomes" id="UP001501444">
    <property type="component" value="Unassembled WGS sequence"/>
</dbReference>
<accession>A0ABP5U8R6</accession>
<reference evidence="4" key="1">
    <citation type="journal article" date="2019" name="Int. J. Syst. Evol. Microbiol.">
        <title>The Global Catalogue of Microorganisms (GCM) 10K type strain sequencing project: providing services to taxonomists for standard genome sequencing and annotation.</title>
        <authorList>
            <consortium name="The Broad Institute Genomics Platform"/>
            <consortium name="The Broad Institute Genome Sequencing Center for Infectious Disease"/>
            <person name="Wu L."/>
            <person name="Ma J."/>
        </authorList>
    </citation>
    <scope>NUCLEOTIDE SEQUENCE [LARGE SCALE GENOMIC DNA]</scope>
    <source>
        <strain evidence="4">JCM 3272</strain>
    </source>
</reference>
<feature type="transmembrane region" description="Helical" evidence="1">
    <location>
        <begin position="12"/>
        <end position="30"/>
    </location>
</feature>
<dbReference type="Gene3D" id="3.40.630.30">
    <property type="match status" value="1"/>
</dbReference>
<sequence length="332" mass="35331">MPGKPTQTHLLLGAAAAGLTHAGFSLYWALGGRWLLPTVGQWAVNGAREAPVAAGLLLVAVAAVKCAVVIIPLVGPLPRPGLWRAFAWLAAVVLTGYGALNTIVAWLVLGGAVRPEGGFDRQAMIGHAYLWDPLFLVWGILLGAGLFIGGRDRRNRAAEPIGEVALRPVDDSDLDALFEQMRDPESVRMAAFVARNPDDRPAFDAHMAKIRASPEVTIRAVTVDGRLAGTVGSFAVDGETEVTYWIDRSCWGRGIAGRALALLLESVRVRPLFARAATDNMRSLRVLQRAGFAIIGTEVAFAAARNAEIEETILRLDGSSGRPPAPDAGHEA</sequence>
<feature type="transmembrane region" description="Helical" evidence="1">
    <location>
        <begin position="50"/>
        <end position="74"/>
    </location>
</feature>
<keyword evidence="1" id="KW-1133">Transmembrane helix</keyword>
<dbReference type="InterPro" id="IPR016181">
    <property type="entry name" value="Acyl_CoA_acyltransferase"/>
</dbReference>
<organism evidence="3 4">
    <name type="scientific">Dactylosporangium salmoneum</name>
    <dbReference type="NCBI Taxonomy" id="53361"/>
    <lineage>
        <taxon>Bacteria</taxon>
        <taxon>Bacillati</taxon>
        <taxon>Actinomycetota</taxon>
        <taxon>Actinomycetes</taxon>
        <taxon>Micromonosporales</taxon>
        <taxon>Micromonosporaceae</taxon>
        <taxon>Dactylosporangium</taxon>
    </lineage>
</organism>
<dbReference type="PANTHER" id="PTHR43328:SF1">
    <property type="entry name" value="N-ACETYLTRANSFERASE DOMAIN-CONTAINING PROTEIN"/>
    <property type="match status" value="1"/>
</dbReference>
<dbReference type="RefSeq" id="WP_344617241.1">
    <property type="nucleotide sequence ID" value="NZ_BAAARV010000072.1"/>
</dbReference>
<evidence type="ECO:0000259" key="2">
    <source>
        <dbReference type="PROSITE" id="PS51186"/>
    </source>
</evidence>
<dbReference type="InterPro" id="IPR025058">
    <property type="entry name" value="DUF3995"/>
</dbReference>
<gene>
    <name evidence="3" type="ORF">GCM10010170_073720</name>
</gene>
<dbReference type="PROSITE" id="PS51186">
    <property type="entry name" value="GNAT"/>
    <property type="match status" value="1"/>
</dbReference>
<dbReference type="SUPFAM" id="SSF55729">
    <property type="entry name" value="Acyl-CoA N-acyltransferases (Nat)"/>
    <property type="match status" value="1"/>
</dbReference>
<feature type="transmembrane region" description="Helical" evidence="1">
    <location>
        <begin position="129"/>
        <end position="148"/>
    </location>
</feature>
<keyword evidence="1" id="KW-0812">Transmembrane</keyword>
<evidence type="ECO:0000256" key="1">
    <source>
        <dbReference type="SAM" id="Phobius"/>
    </source>
</evidence>
<keyword evidence="1" id="KW-0472">Membrane</keyword>
<feature type="transmembrane region" description="Helical" evidence="1">
    <location>
        <begin position="86"/>
        <end position="109"/>
    </location>
</feature>
<dbReference type="PANTHER" id="PTHR43328">
    <property type="entry name" value="ACETYLTRANSFERASE-RELATED"/>
    <property type="match status" value="1"/>
</dbReference>
<proteinExistence type="predicted"/>
<protein>
    <recommendedName>
        <fullName evidence="2">N-acetyltransferase domain-containing protein</fullName>
    </recommendedName>
</protein>
<feature type="domain" description="N-acetyltransferase" evidence="2">
    <location>
        <begin position="164"/>
        <end position="316"/>
    </location>
</feature>